<keyword evidence="10 24" id="KW-0418">Kinase</keyword>
<feature type="domain" description="Thiamine-phosphate synthase ThiN" evidence="23">
    <location>
        <begin position="280"/>
        <end position="447"/>
    </location>
</feature>
<dbReference type="FunFam" id="3.40.1190.20:FF:000003">
    <property type="entry name" value="Phosphomethylpyrimidine kinase ThiD"/>
    <property type="match status" value="1"/>
</dbReference>
<dbReference type="GO" id="GO:0005524">
    <property type="term" value="F:ATP binding"/>
    <property type="evidence" value="ECO:0007669"/>
    <property type="project" value="UniProtKB-KW"/>
</dbReference>
<dbReference type="EC" id="2.7.1.49" evidence="5"/>
<dbReference type="FunFam" id="3.40.225.10:FF:000015">
    <property type="entry name" value="Phosphomethylpyrimidine kinase (Hmp-phosphate kinase)"/>
    <property type="match status" value="1"/>
</dbReference>
<comment type="similarity">
    <text evidence="20">In the N-terminal section; belongs to the ThiD family.</text>
</comment>
<dbReference type="CDD" id="cd01169">
    <property type="entry name" value="HMPP_kinase"/>
    <property type="match status" value="1"/>
</dbReference>
<evidence type="ECO:0000256" key="19">
    <source>
        <dbReference type="ARBA" id="ARBA00060834"/>
    </source>
</evidence>
<dbReference type="InterPro" id="IPR019293">
    <property type="entry name" value="ThiN"/>
</dbReference>
<evidence type="ECO:0000256" key="5">
    <source>
        <dbReference type="ARBA" id="ARBA00012135"/>
    </source>
</evidence>
<evidence type="ECO:0000256" key="11">
    <source>
        <dbReference type="ARBA" id="ARBA00022840"/>
    </source>
</evidence>
<evidence type="ECO:0000256" key="17">
    <source>
        <dbReference type="ARBA" id="ARBA00059241"/>
    </source>
</evidence>
<evidence type="ECO:0000256" key="2">
    <source>
        <dbReference type="ARBA" id="ARBA00000565"/>
    </source>
</evidence>
<keyword evidence="11" id="KW-0067">ATP-binding</keyword>
<comment type="caution">
    <text evidence="24">The sequence shown here is derived from an EMBL/GenBank/DDBJ whole genome shotgun (WGS) entry which is preliminary data.</text>
</comment>
<keyword evidence="13" id="KW-0511">Multifunctional enzyme</keyword>
<dbReference type="SUPFAM" id="SSF53639">
    <property type="entry name" value="AraD/HMP-PK domain-like"/>
    <property type="match status" value="1"/>
</dbReference>
<dbReference type="EC" id="2.7.4.7" evidence="7"/>
<evidence type="ECO:0000256" key="4">
    <source>
        <dbReference type="ARBA" id="ARBA00005165"/>
    </source>
</evidence>
<evidence type="ECO:0000256" key="8">
    <source>
        <dbReference type="ARBA" id="ARBA00022679"/>
    </source>
</evidence>
<evidence type="ECO:0000256" key="18">
    <source>
        <dbReference type="ARBA" id="ARBA00060674"/>
    </source>
</evidence>
<dbReference type="PANTHER" id="PTHR20858:SF17">
    <property type="entry name" value="HYDROXYMETHYLPYRIMIDINE_PHOSPHOMETHYLPYRIMIDINE KINASE THI20-RELATED"/>
    <property type="match status" value="1"/>
</dbReference>
<evidence type="ECO:0000259" key="22">
    <source>
        <dbReference type="Pfam" id="PF08543"/>
    </source>
</evidence>
<dbReference type="InterPro" id="IPR036409">
    <property type="entry name" value="Aldolase_II/adducin_N_sf"/>
</dbReference>
<evidence type="ECO:0000313" key="25">
    <source>
        <dbReference type="Proteomes" id="UP000278149"/>
    </source>
</evidence>
<evidence type="ECO:0000256" key="15">
    <source>
        <dbReference type="ARBA" id="ARBA00047851"/>
    </source>
</evidence>
<dbReference type="Gene3D" id="3.40.225.10">
    <property type="entry name" value="Class II aldolase/adducin N-terminal domain"/>
    <property type="match status" value="1"/>
</dbReference>
<evidence type="ECO:0000256" key="14">
    <source>
        <dbReference type="ARBA" id="ARBA00047334"/>
    </source>
</evidence>
<comment type="catalytic activity">
    <reaction evidence="1">
        <text>4-amino-5-hydroxymethyl-2-methylpyrimidine + ATP = 4-amino-2-methyl-5-(phosphooxymethyl)pyrimidine + ADP + H(+)</text>
        <dbReference type="Rhea" id="RHEA:23096"/>
        <dbReference type="ChEBI" id="CHEBI:15378"/>
        <dbReference type="ChEBI" id="CHEBI:16892"/>
        <dbReference type="ChEBI" id="CHEBI:30616"/>
        <dbReference type="ChEBI" id="CHEBI:58354"/>
        <dbReference type="ChEBI" id="CHEBI:456216"/>
        <dbReference type="EC" id="2.7.1.49"/>
    </reaction>
</comment>
<protein>
    <recommendedName>
        <fullName evidence="21">Bifunctional thiamine biosynthesis protein ThiDN</fullName>
        <ecNumber evidence="6">2.5.1.3</ecNumber>
        <ecNumber evidence="5">2.7.1.49</ecNumber>
        <ecNumber evidence="7">2.7.4.7</ecNumber>
    </recommendedName>
</protein>
<dbReference type="Pfam" id="PF10120">
    <property type="entry name" value="ThiN"/>
    <property type="match status" value="1"/>
</dbReference>
<reference evidence="24 25" key="1">
    <citation type="submission" date="2018-10" db="EMBL/GenBank/DDBJ databases">
        <title>Co-occurring genomic capacity for anaerobic methane metabolism and dissimilatory sulfite reduction discovered in the Korarchaeota.</title>
        <authorList>
            <person name="Mckay L.J."/>
            <person name="Dlakic M."/>
            <person name="Fields M.W."/>
            <person name="Delmont T.O."/>
            <person name="Eren A.M."/>
            <person name="Jay Z.J."/>
            <person name="Klingelsmith K.B."/>
            <person name="Rusch D.B."/>
            <person name="Inskeep W.P."/>
        </authorList>
    </citation>
    <scope>NUCLEOTIDE SEQUENCE [LARGE SCALE GENOMIC DNA]</scope>
    <source>
        <strain evidence="24 25">WS</strain>
    </source>
</reference>
<dbReference type="EC" id="2.5.1.3" evidence="6"/>
<evidence type="ECO:0000256" key="9">
    <source>
        <dbReference type="ARBA" id="ARBA00022741"/>
    </source>
</evidence>
<evidence type="ECO:0000256" key="16">
    <source>
        <dbReference type="ARBA" id="ARBA00047883"/>
    </source>
</evidence>
<dbReference type="GO" id="GO:0005829">
    <property type="term" value="C:cytosol"/>
    <property type="evidence" value="ECO:0007669"/>
    <property type="project" value="TreeGrafter"/>
</dbReference>
<comment type="function">
    <text evidence="3">Catalyzes the phosphorylation of hydroxymethylpyrimidine phosphate (HMP-P) to HMP-PP, and of HMP to HMP-P.</text>
</comment>
<comment type="similarity">
    <text evidence="19">In the C-terminal section; belongs to the ThiN family.</text>
</comment>
<sequence>MVWIDLKRVPVALTIAGSDSGGGAGIQADLKTFAALGVHGTVAITSITAQNTREVRAVQDVSVDVIKAQIEAVVSDIGVDAAKTGMLHTSEIIEAVSEEISRYKIPLVVDPVMIAKSGAPLLKEDAVGSLIRRLLPVAKVVTPNAREAEVLAGVRIGSVEDARRAAKLIADMGPEGVIVKGGHMEGSESIDILFYQGDFIELRAPRLESRNTHGTGCSFSAAITAELAKGKDLREAFRVAKDLVTHAIMYGIPVGKGHGPLNPMASLYNESERYATLMRVVEAVRILEGIEDARKIAPEVGINVAMSLPYARDSHDVAAVPGRIHLVGRKLKATSYPEFGASDHLARYILTSRLYDREIRAAINIAYSDENLERLSSMGLKVSWYDRREEPGEVKAREGATIPWGVRVAVERAGRVPDAIFHRGDWGKEPMIVLLGRDAVSLAEVVRSIA</sequence>
<dbReference type="GO" id="GO:0008972">
    <property type="term" value="F:phosphomethylpyrimidine kinase activity"/>
    <property type="evidence" value="ECO:0007669"/>
    <property type="project" value="UniProtKB-EC"/>
</dbReference>
<evidence type="ECO:0000256" key="6">
    <source>
        <dbReference type="ARBA" id="ARBA00012830"/>
    </source>
</evidence>
<evidence type="ECO:0000256" key="10">
    <source>
        <dbReference type="ARBA" id="ARBA00022777"/>
    </source>
</evidence>
<evidence type="ECO:0000256" key="21">
    <source>
        <dbReference type="ARBA" id="ARBA00067160"/>
    </source>
</evidence>
<comment type="pathway">
    <text evidence="18">Cofactor biosynthesis; thiamine diphosphate biosynthesis; 4-amino-2-methyl-5-diphosphomethylpyrimidine from 5-amino-1-(5-phospho-D-ribosyl)imidazole.</text>
</comment>
<dbReference type="Pfam" id="PF08543">
    <property type="entry name" value="Phos_pyr_kin"/>
    <property type="match status" value="1"/>
</dbReference>
<dbReference type="GO" id="GO:0008902">
    <property type="term" value="F:hydroxymethylpyrimidine kinase activity"/>
    <property type="evidence" value="ECO:0007669"/>
    <property type="project" value="UniProtKB-EC"/>
</dbReference>
<dbReference type="AlphaFoldDB" id="A0A429G5X5"/>
<dbReference type="NCBIfam" id="NF006346">
    <property type="entry name" value="PRK08573.1"/>
    <property type="match status" value="1"/>
</dbReference>
<organism evidence="24 25">
    <name type="scientific">Candidatus Korarchaeum cryptofilum</name>
    <dbReference type="NCBI Taxonomy" id="498846"/>
    <lineage>
        <taxon>Archaea</taxon>
        <taxon>Thermoproteota</taxon>
        <taxon>Candidatus Korarchaeia</taxon>
        <taxon>Candidatus Korarchaeales</taxon>
        <taxon>Candidatus Korarchaeaceae</taxon>
        <taxon>Candidatus Korarchaeum</taxon>
    </lineage>
</organism>
<feature type="domain" description="Pyridoxamine kinase/Phosphomethylpyrimidine kinase" evidence="22">
    <location>
        <begin position="19"/>
        <end position="262"/>
    </location>
</feature>
<evidence type="ECO:0000256" key="7">
    <source>
        <dbReference type="ARBA" id="ARBA00012963"/>
    </source>
</evidence>
<proteinExistence type="inferred from homology"/>
<evidence type="ECO:0000256" key="20">
    <source>
        <dbReference type="ARBA" id="ARBA00060992"/>
    </source>
</evidence>
<comment type="function">
    <text evidence="17">Condenses 4-methyl-5-(beta-hydroxyethyl)thiazole monophosphate (THZ-P) and 4-amino-5-hydroxymethyl pyrimidine pyrophosphate (HMP-PP) to form thiamine monophosphate (TMP).</text>
</comment>
<name>A0A429G5X5_9CREN</name>
<comment type="catalytic activity">
    <reaction evidence="14">
        <text>4-methyl-5-(2-phosphooxyethyl)-thiazole + 4-amino-2-methyl-5-(diphosphooxymethyl)pyrimidine + H(+) = thiamine phosphate + diphosphate</text>
        <dbReference type="Rhea" id="RHEA:22328"/>
        <dbReference type="ChEBI" id="CHEBI:15378"/>
        <dbReference type="ChEBI" id="CHEBI:33019"/>
        <dbReference type="ChEBI" id="CHEBI:37575"/>
        <dbReference type="ChEBI" id="CHEBI:57841"/>
        <dbReference type="ChEBI" id="CHEBI:58296"/>
        <dbReference type="EC" id="2.5.1.3"/>
    </reaction>
</comment>
<dbReference type="InterPro" id="IPR004399">
    <property type="entry name" value="HMP/HMP-P_kinase_dom"/>
</dbReference>
<gene>
    <name evidence="24" type="ORF">D9Q81_03985</name>
</gene>
<dbReference type="PANTHER" id="PTHR20858">
    <property type="entry name" value="PHOSPHOMETHYLPYRIMIDINE KINASE"/>
    <property type="match status" value="1"/>
</dbReference>
<evidence type="ECO:0000256" key="1">
    <source>
        <dbReference type="ARBA" id="ARBA00000151"/>
    </source>
</evidence>
<dbReference type="SUPFAM" id="SSF53613">
    <property type="entry name" value="Ribokinase-like"/>
    <property type="match status" value="1"/>
</dbReference>
<keyword evidence="12" id="KW-0784">Thiamine biosynthesis</keyword>
<dbReference type="GO" id="GO:0004789">
    <property type="term" value="F:thiamine-phosphate diphosphorylase activity"/>
    <property type="evidence" value="ECO:0007669"/>
    <property type="project" value="UniProtKB-EC"/>
</dbReference>
<comment type="pathway">
    <text evidence="4">Cofactor biosynthesis; thiamine diphosphate biosynthesis; thiamine phosphate from 4-amino-2-methyl-5-diphosphomethylpyrimidine and 4-methyl-5-(2-phosphoethyl)-thiazole: step 1/1.</text>
</comment>
<keyword evidence="8" id="KW-0808">Transferase</keyword>
<dbReference type="InterPro" id="IPR029056">
    <property type="entry name" value="Ribokinase-like"/>
</dbReference>
<dbReference type="EMBL" id="RCOR01000020">
    <property type="protein sequence ID" value="RSN69215.1"/>
    <property type="molecule type" value="Genomic_DNA"/>
</dbReference>
<dbReference type="InterPro" id="IPR013749">
    <property type="entry name" value="PM/HMP-P_kinase-1"/>
</dbReference>
<dbReference type="NCBIfam" id="TIGR00097">
    <property type="entry name" value="HMP-P_kinase"/>
    <property type="match status" value="1"/>
</dbReference>
<comment type="catalytic activity">
    <reaction evidence="15">
        <text>2-(2-carboxy-4-methylthiazol-5-yl)ethyl phosphate + 4-amino-2-methyl-5-(diphosphooxymethyl)pyrimidine + 2 H(+) = thiamine phosphate + CO2 + diphosphate</text>
        <dbReference type="Rhea" id="RHEA:47848"/>
        <dbReference type="ChEBI" id="CHEBI:15378"/>
        <dbReference type="ChEBI" id="CHEBI:16526"/>
        <dbReference type="ChEBI" id="CHEBI:33019"/>
        <dbReference type="ChEBI" id="CHEBI:37575"/>
        <dbReference type="ChEBI" id="CHEBI:57841"/>
        <dbReference type="ChEBI" id="CHEBI:62890"/>
        <dbReference type="EC" id="2.5.1.3"/>
    </reaction>
</comment>
<dbReference type="RefSeq" id="WP_125741448.1">
    <property type="nucleotide sequence ID" value="NZ_RCOR01000020.1"/>
</dbReference>
<dbReference type="GO" id="GO:0009228">
    <property type="term" value="P:thiamine biosynthetic process"/>
    <property type="evidence" value="ECO:0007669"/>
    <property type="project" value="UniProtKB-KW"/>
</dbReference>
<comment type="catalytic activity">
    <reaction evidence="16">
        <text>2-[(2R,5Z)-2-carboxy-4-methylthiazol-5(2H)-ylidene]ethyl phosphate + 4-amino-2-methyl-5-(diphosphooxymethyl)pyrimidine + 2 H(+) = thiamine phosphate + CO2 + diphosphate</text>
        <dbReference type="Rhea" id="RHEA:47844"/>
        <dbReference type="ChEBI" id="CHEBI:15378"/>
        <dbReference type="ChEBI" id="CHEBI:16526"/>
        <dbReference type="ChEBI" id="CHEBI:33019"/>
        <dbReference type="ChEBI" id="CHEBI:37575"/>
        <dbReference type="ChEBI" id="CHEBI:57841"/>
        <dbReference type="ChEBI" id="CHEBI:62899"/>
        <dbReference type="EC" id="2.5.1.3"/>
    </reaction>
</comment>
<evidence type="ECO:0000259" key="23">
    <source>
        <dbReference type="Pfam" id="PF10120"/>
    </source>
</evidence>
<dbReference type="Gene3D" id="3.40.1190.20">
    <property type="match status" value="1"/>
</dbReference>
<evidence type="ECO:0000256" key="12">
    <source>
        <dbReference type="ARBA" id="ARBA00022977"/>
    </source>
</evidence>
<accession>A0A429G5X5</accession>
<evidence type="ECO:0000256" key="3">
    <source>
        <dbReference type="ARBA" id="ARBA00003848"/>
    </source>
</evidence>
<evidence type="ECO:0000256" key="13">
    <source>
        <dbReference type="ARBA" id="ARBA00023268"/>
    </source>
</evidence>
<dbReference type="Proteomes" id="UP000278149">
    <property type="component" value="Unassembled WGS sequence"/>
</dbReference>
<keyword evidence="9" id="KW-0547">Nucleotide-binding</keyword>
<comment type="catalytic activity">
    <reaction evidence="2">
        <text>4-amino-2-methyl-5-(phosphooxymethyl)pyrimidine + ATP = 4-amino-2-methyl-5-(diphosphooxymethyl)pyrimidine + ADP</text>
        <dbReference type="Rhea" id="RHEA:19893"/>
        <dbReference type="ChEBI" id="CHEBI:30616"/>
        <dbReference type="ChEBI" id="CHEBI:57841"/>
        <dbReference type="ChEBI" id="CHEBI:58354"/>
        <dbReference type="ChEBI" id="CHEBI:456216"/>
        <dbReference type="EC" id="2.7.4.7"/>
    </reaction>
</comment>
<evidence type="ECO:0000313" key="24">
    <source>
        <dbReference type="EMBL" id="RSN69215.1"/>
    </source>
</evidence>